<feature type="binding site" evidence="16">
    <location>
        <position position="84"/>
    </location>
    <ligand>
        <name>GTP</name>
        <dbReference type="ChEBI" id="CHEBI:37565"/>
    </ligand>
</feature>
<dbReference type="InterPro" id="IPR027417">
    <property type="entry name" value="P-loop_NTPase"/>
</dbReference>
<evidence type="ECO:0000256" key="12">
    <source>
        <dbReference type="ARBA" id="ARBA00022840"/>
    </source>
</evidence>
<comment type="catalytic activity">
    <reaction evidence="3">
        <text>adenosylcob(III)inamide + GTP = adenosylcob(III)inamide phosphate + GDP + H(+)</text>
        <dbReference type="Rhea" id="RHEA:15765"/>
        <dbReference type="ChEBI" id="CHEBI:2480"/>
        <dbReference type="ChEBI" id="CHEBI:15378"/>
        <dbReference type="ChEBI" id="CHEBI:37565"/>
        <dbReference type="ChEBI" id="CHEBI:58189"/>
        <dbReference type="ChEBI" id="CHEBI:58502"/>
        <dbReference type="EC" id="2.7.1.156"/>
    </reaction>
</comment>
<evidence type="ECO:0000256" key="6">
    <source>
        <dbReference type="ARBA" id="ARBA00005159"/>
    </source>
</evidence>
<evidence type="ECO:0000256" key="16">
    <source>
        <dbReference type="PIRSR" id="PIRSR006135-2"/>
    </source>
</evidence>
<evidence type="ECO:0000256" key="8">
    <source>
        <dbReference type="ARBA" id="ARBA00022573"/>
    </source>
</evidence>
<sequence>MLDKLTLVLGGAGSGKSLWAETLVRNAGKDRIYLATARVWDDEMRQKVNHHIAQRGPGWTTIEAPLDVTSALAQARPDQVVLLDCATMWLSNHLLDETDLATEEARFLTALSTCTAPVVVVSNEVGLSVVPDNALARRFRDAQGALNQKLAAQAGLVVAVMAGLPLTLKGTLP</sequence>
<evidence type="ECO:0000256" key="11">
    <source>
        <dbReference type="ARBA" id="ARBA00022777"/>
    </source>
</evidence>
<dbReference type="GO" id="GO:0009236">
    <property type="term" value="P:cobalamin biosynthetic process"/>
    <property type="evidence" value="ECO:0007669"/>
    <property type="project" value="UniProtKB-UniRule"/>
</dbReference>
<evidence type="ECO:0000313" key="17">
    <source>
        <dbReference type="EMBL" id="SMO69061.1"/>
    </source>
</evidence>
<comment type="pathway">
    <text evidence="5 14">Cofactor biosynthesis; adenosylcobalamin biosynthesis; adenosylcobalamin from cob(II)yrinate a,c-diamide: step 6/7.</text>
</comment>
<evidence type="ECO:0000256" key="13">
    <source>
        <dbReference type="ARBA" id="ARBA00023134"/>
    </source>
</evidence>
<keyword evidence="13 14" id="KW-0342">GTP-binding</keyword>
<comment type="function">
    <text evidence="4 14">Catalyzes ATP-dependent phosphorylation of adenosylcobinamide and addition of GMP to adenosylcobinamide phosphate.</text>
</comment>
<feature type="binding site" evidence="16">
    <location>
        <begin position="35"/>
        <end position="37"/>
    </location>
    <ligand>
        <name>GTP</name>
        <dbReference type="ChEBI" id="CHEBI:37565"/>
    </ligand>
</feature>
<evidence type="ECO:0000313" key="18">
    <source>
        <dbReference type="Proteomes" id="UP000316030"/>
    </source>
</evidence>
<dbReference type="UniPathway" id="UPA00148">
    <property type="reaction ID" value="UER00236"/>
</dbReference>
<comment type="catalytic activity">
    <reaction evidence="1 14">
        <text>adenosylcob(III)inamide + ATP = adenosylcob(III)inamide phosphate + ADP + H(+)</text>
        <dbReference type="Rhea" id="RHEA:15769"/>
        <dbReference type="ChEBI" id="CHEBI:2480"/>
        <dbReference type="ChEBI" id="CHEBI:15378"/>
        <dbReference type="ChEBI" id="CHEBI:30616"/>
        <dbReference type="ChEBI" id="CHEBI:58502"/>
        <dbReference type="ChEBI" id="CHEBI:456216"/>
        <dbReference type="EC" id="2.7.1.156"/>
    </reaction>
</comment>
<accession>A0A521DD34</accession>
<feature type="binding site" evidence="16">
    <location>
        <position position="63"/>
    </location>
    <ligand>
        <name>GTP</name>
        <dbReference type="ChEBI" id="CHEBI:37565"/>
    </ligand>
</feature>
<dbReference type="EMBL" id="FXTO01000010">
    <property type="protein sequence ID" value="SMO69061.1"/>
    <property type="molecule type" value="Genomic_DNA"/>
</dbReference>
<dbReference type="GO" id="GO:0005525">
    <property type="term" value="F:GTP binding"/>
    <property type="evidence" value="ECO:0007669"/>
    <property type="project" value="UniProtKB-UniRule"/>
</dbReference>
<dbReference type="PANTHER" id="PTHR34848:SF1">
    <property type="entry name" value="BIFUNCTIONAL ADENOSYLCOBALAMIN BIOSYNTHESIS PROTEIN COBU"/>
    <property type="match status" value="1"/>
</dbReference>
<dbReference type="RefSeq" id="WP_142493200.1">
    <property type="nucleotide sequence ID" value="NZ_FXTO01000010.1"/>
</dbReference>
<feature type="binding site" evidence="16">
    <location>
        <begin position="10"/>
        <end position="17"/>
    </location>
    <ligand>
        <name>GTP</name>
        <dbReference type="ChEBI" id="CHEBI:37565"/>
    </ligand>
</feature>
<proteinExistence type="inferred from homology"/>
<dbReference type="GO" id="GO:0008820">
    <property type="term" value="F:cobinamide phosphate guanylyltransferase activity"/>
    <property type="evidence" value="ECO:0007669"/>
    <property type="project" value="UniProtKB-UniRule"/>
</dbReference>
<evidence type="ECO:0000256" key="7">
    <source>
        <dbReference type="ARBA" id="ARBA00007490"/>
    </source>
</evidence>
<evidence type="ECO:0000256" key="10">
    <source>
        <dbReference type="ARBA" id="ARBA00022741"/>
    </source>
</evidence>
<evidence type="ECO:0000256" key="14">
    <source>
        <dbReference type="PIRNR" id="PIRNR006135"/>
    </source>
</evidence>
<comment type="similarity">
    <text evidence="7 14">Belongs to the CobU/CobP family.</text>
</comment>
<dbReference type="GO" id="GO:0005524">
    <property type="term" value="F:ATP binding"/>
    <property type="evidence" value="ECO:0007669"/>
    <property type="project" value="UniProtKB-UniRule"/>
</dbReference>
<keyword evidence="12 14" id="KW-0067">ATP-binding</keyword>
<dbReference type="PIRSF" id="PIRSF006135">
    <property type="entry name" value="CobU"/>
    <property type="match status" value="1"/>
</dbReference>
<dbReference type="Proteomes" id="UP000316030">
    <property type="component" value="Unassembled WGS sequence"/>
</dbReference>
<keyword evidence="10 14" id="KW-0547">Nucleotide-binding</keyword>
<evidence type="ECO:0000256" key="5">
    <source>
        <dbReference type="ARBA" id="ARBA00004692"/>
    </source>
</evidence>
<gene>
    <name evidence="17" type="ORF">SAMN06265173_11022</name>
</gene>
<keyword evidence="18" id="KW-1185">Reference proteome</keyword>
<dbReference type="Gene3D" id="3.40.50.300">
    <property type="entry name" value="P-loop containing nucleotide triphosphate hydrolases"/>
    <property type="match status" value="1"/>
</dbReference>
<dbReference type="OrthoDB" id="9788370at2"/>
<organism evidence="17 18">
    <name type="scientific">Thalassovita litoralis</name>
    <dbReference type="NCBI Taxonomy" id="1010611"/>
    <lineage>
        <taxon>Bacteria</taxon>
        <taxon>Pseudomonadati</taxon>
        <taxon>Pseudomonadota</taxon>
        <taxon>Alphaproteobacteria</taxon>
        <taxon>Rhodobacterales</taxon>
        <taxon>Roseobacteraceae</taxon>
        <taxon>Thalassovita</taxon>
    </lineage>
</organism>
<evidence type="ECO:0000256" key="15">
    <source>
        <dbReference type="PIRSR" id="PIRSR006135-1"/>
    </source>
</evidence>
<evidence type="ECO:0000256" key="9">
    <source>
        <dbReference type="ARBA" id="ARBA00022679"/>
    </source>
</evidence>
<feature type="active site" description="GMP-histidine intermediate" evidence="15">
    <location>
        <position position="51"/>
    </location>
</feature>
<dbReference type="AlphaFoldDB" id="A0A521DD34"/>
<reference evidence="17 18" key="1">
    <citation type="submission" date="2017-05" db="EMBL/GenBank/DDBJ databases">
        <authorList>
            <person name="Varghese N."/>
            <person name="Submissions S."/>
        </authorList>
    </citation>
    <scope>NUCLEOTIDE SEQUENCE [LARGE SCALE GENOMIC DNA]</scope>
    <source>
        <strain evidence="17 18">DSM 29506</strain>
    </source>
</reference>
<name>A0A521DD34_9RHOB</name>
<evidence type="ECO:0000256" key="1">
    <source>
        <dbReference type="ARBA" id="ARBA00000312"/>
    </source>
</evidence>
<dbReference type="SUPFAM" id="SSF52540">
    <property type="entry name" value="P-loop containing nucleoside triphosphate hydrolases"/>
    <property type="match status" value="1"/>
</dbReference>
<keyword evidence="17" id="KW-0548">Nucleotidyltransferase</keyword>
<dbReference type="CDD" id="cd00544">
    <property type="entry name" value="CobU"/>
    <property type="match status" value="1"/>
</dbReference>
<keyword evidence="9 14" id="KW-0808">Transferase</keyword>
<dbReference type="EC" id="2.7.7.62" evidence="14"/>
<dbReference type="GO" id="GO:0043752">
    <property type="term" value="F:adenosylcobinamide kinase activity"/>
    <property type="evidence" value="ECO:0007669"/>
    <property type="project" value="UniProtKB-EC"/>
</dbReference>
<comment type="catalytic activity">
    <reaction evidence="2 14">
        <text>adenosylcob(III)inamide phosphate + GTP + H(+) = adenosylcob(III)inamide-GDP + diphosphate</text>
        <dbReference type="Rhea" id="RHEA:22712"/>
        <dbReference type="ChEBI" id="CHEBI:15378"/>
        <dbReference type="ChEBI" id="CHEBI:33019"/>
        <dbReference type="ChEBI" id="CHEBI:37565"/>
        <dbReference type="ChEBI" id="CHEBI:58502"/>
        <dbReference type="ChEBI" id="CHEBI:60487"/>
        <dbReference type="EC" id="2.7.7.62"/>
    </reaction>
</comment>
<protein>
    <recommendedName>
        <fullName evidence="14">Bifunctional adenosylcobalamin biosynthesis protein</fullName>
        <ecNumber evidence="14">2.7.1.156</ecNumber>
        <ecNumber evidence="14">2.7.7.62</ecNumber>
    </recommendedName>
</protein>
<evidence type="ECO:0000256" key="3">
    <source>
        <dbReference type="ARBA" id="ARBA00001522"/>
    </source>
</evidence>
<comment type="pathway">
    <text evidence="6 14">Cofactor biosynthesis; adenosylcobalamin biosynthesis; adenosylcobalamin from cob(II)yrinate a,c-diamide: step 5/7.</text>
</comment>
<dbReference type="Pfam" id="PF02283">
    <property type="entry name" value="CobU"/>
    <property type="match status" value="1"/>
</dbReference>
<keyword evidence="8 14" id="KW-0169">Cobalamin biosynthesis</keyword>
<dbReference type="NCBIfam" id="NF004469">
    <property type="entry name" value="PRK05800.1"/>
    <property type="match status" value="1"/>
</dbReference>
<evidence type="ECO:0000256" key="4">
    <source>
        <dbReference type="ARBA" id="ARBA00003889"/>
    </source>
</evidence>
<dbReference type="PANTHER" id="PTHR34848">
    <property type="match status" value="1"/>
</dbReference>
<evidence type="ECO:0000256" key="2">
    <source>
        <dbReference type="ARBA" id="ARBA00000711"/>
    </source>
</evidence>
<keyword evidence="11 14" id="KW-0418">Kinase</keyword>
<dbReference type="EC" id="2.7.1.156" evidence="14"/>
<dbReference type="InterPro" id="IPR003203">
    <property type="entry name" value="CobU/CobP"/>
</dbReference>